<dbReference type="InterPro" id="IPR039430">
    <property type="entry name" value="Thymidylate_kin-like_dom"/>
</dbReference>
<dbReference type="RefSeq" id="WP_094375988.1">
    <property type="nucleotide sequence ID" value="NZ_NOKA02000024.1"/>
</dbReference>
<dbReference type="HAMAP" id="MF_00165">
    <property type="entry name" value="Thymidylate_kinase"/>
    <property type="match status" value="1"/>
</dbReference>
<dbReference type="PANTHER" id="PTHR10344">
    <property type="entry name" value="THYMIDYLATE KINASE"/>
    <property type="match status" value="1"/>
</dbReference>
<dbReference type="AlphaFoldDB" id="A0A371JDW8"/>
<dbReference type="EC" id="2.7.4.9" evidence="2 10"/>
<keyword evidence="5 10" id="KW-0545">Nucleotide biosynthesis</keyword>
<keyword evidence="4 10" id="KW-0808">Transferase</keyword>
<dbReference type="OrthoDB" id="9774907at2"/>
<dbReference type="Proteomes" id="UP000216411">
    <property type="component" value="Unassembled WGS sequence"/>
</dbReference>
<keyword evidence="7 10" id="KW-0418">Kinase</keyword>
<evidence type="ECO:0000256" key="2">
    <source>
        <dbReference type="ARBA" id="ARBA00012980"/>
    </source>
</evidence>
<organism evidence="12 13">
    <name type="scientific">Lachnotalea glycerini</name>
    <dbReference type="NCBI Taxonomy" id="1763509"/>
    <lineage>
        <taxon>Bacteria</taxon>
        <taxon>Bacillati</taxon>
        <taxon>Bacillota</taxon>
        <taxon>Clostridia</taxon>
        <taxon>Lachnospirales</taxon>
        <taxon>Lachnospiraceae</taxon>
        <taxon>Lachnotalea</taxon>
    </lineage>
</organism>
<dbReference type="GO" id="GO:0005524">
    <property type="term" value="F:ATP binding"/>
    <property type="evidence" value="ECO:0007669"/>
    <property type="project" value="UniProtKB-UniRule"/>
</dbReference>
<dbReference type="NCBIfam" id="TIGR00041">
    <property type="entry name" value="DTMP_kinase"/>
    <property type="match status" value="1"/>
</dbReference>
<proteinExistence type="inferred from homology"/>
<comment type="catalytic activity">
    <reaction evidence="9 10">
        <text>dTMP + ATP = dTDP + ADP</text>
        <dbReference type="Rhea" id="RHEA:13517"/>
        <dbReference type="ChEBI" id="CHEBI:30616"/>
        <dbReference type="ChEBI" id="CHEBI:58369"/>
        <dbReference type="ChEBI" id="CHEBI:63528"/>
        <dbReference type="ChEBI" id="CHEBI:456216"/>
        <dbReference type="EC" id="2.7.4.9"/>
    </reaction>
</comment>
<dbReference type="EMBL" id="NOKA02000024">
    <property type="protein sequence ID" value="RDY30961.1"/>
    <property type="molecule type" value="Genomic_DNA"/>
</dbReference>
<evidence type="ECO:0000256" key="6">
    <source>
        <dbReference type="ARBA" id="ARBA00022741"/>
    </source>
</evidence>
<comment type="function">
    <text evidence="10">Phosphorylation of dTMP to form dTDP in both de novo and salvage pathways of dTTP synthesis.</text>
</comment>
<evidence type="ECO:0000256" key="9">
    <source>
        <dbReference type="ARBA" id="ARBA00048743"/>
    </source>
</evidence>
<evidence type="ECO:0000313" key="13">
    <source>
        <dbReference type="Proteomes" id="UP000216411"/>
    </source>
</evidence>
<dbReference type="PANTHER" id="PTHR10344:SF4">
    <property type="entry name" value="UMP-CMP KINASE 2, MITOCHONDRIAL"/>
    <property type="match status" value="1"/>
</dbReference>
<evidence type="ECO:0000256" key="10">
    <source>
        <dbReference type="HAMAP-Rule" id="MF_00165"/>
    </source>
</evidence>
<accession>A0A371JDW8</accession>
<reference evidence="12 13" key="1">
    <citation type="journal article" date="2017" name="Genome Announc.">
        <title>Draft Genome Sequence of a Sporulating and Motile Strain of Lachnotalea glycerini Isolated from Water in Quebec City, Canada.</title>
        <authorList>
            <person name="Maheux A.F."/>
            <person name="Boudreau D.K."/>
            <person name="Berube E."/>
            <person name="Boissinot M."/>
            <person name="Raymond F."/>
            <person name="Brodeur S."/>
            <person name="Corbeil J."/>
            <person name="Isabel S."/>
            <person name="Omar R.F."/>
            <person name="Bergeron M.G."/>
        </authorList>
    </citation>
    <scope>NUCLEOTIDE SEQUENCE [LARGE SCALE GENOMIC DNA]</scope>
    <source>
        <strain evidence="12 13">CCRI-19302</strain>
    </source>
</reference>
<sequence length="207" mass="23795">MVDNIYVGKLISLDGPNGVGKSTLIEKLKERLELKEYQVYVTKEPTDTELGKFVRSYAEEHGGISLACMVAADRYEHLINEIIPQLKEGKIVIADRYILSSLILQRMDKVRSTFILNLNSEILKPDLQIAVFAKEEIIQKRLAERETLTRFEKDNQSSYELKYLEDGVRLLKERGVEVLRIVNNDSLIENVEKMVVEIIGLYGEIYD</sequence>
<evidence type="ECO:0000256" key="4">
    <source>
        <dbReference type="ARBA" id="ARBA00022679"/>
    </source>
</evidence>
<dbReference type="InterPro" id="IPR018094">
    <property type="entry name" value="Thymidylate_kinase"/>
</dbReference>
<comment type="caution">
    <text evidence="10">Lacks conserved residue(s) required for the propagation of feature annotation.</text>
</comment>
<dbReference type="GO" id="GO:0006235">
    <property type="term" value="P:dTTP biosynthetic process"/>
    <property type="evidence" value="ECO:0007669"/>
    <property type="project" value="UniProtKB-UniRule"/>
</dbReference>
<evidence type="ECO:0000256" key="5">
    <source>
        <dbReference type="ARBA" id="ARBA00022727"/>
    </source>
</evidence>
<comment type="similarity">
    <text evidence="1 10">Belongs to the thymidylate kinase family.</text>
</comment>
<evidence type="ECO:0000313" key="12">
    <source>
        <dbReference type="EMBL" id="RDY30961.1"/>
    </source>
</evidence>
<evidence type="ECO:0000256" key="7">
    <source>
        <dbReference type="ARBA" id="ARBA00022777"/>
    </source>
</evidence>
<evidence type="ECO:0000256" key="8">
    <source>
        <dbReference type="ARBA" id="ARBA00022840"/>
    </source>
</evidence>
<dbReference type="GO" id="GO:0006227">
    <property type="term" value="P:dUDP biosynthetic process"/>
    <property type="evidence" value="ECO:0007669"/>
    <property type="project" value="TreeGrafter"/>
</dbReference>
<dbReference type="Gene3D" id="3.40.50.300">
    <property type="entry name" value="P-loop containing nucleotide triphosphate hydrolases"/>
    <property type="match status" value="1"/>
</dbReference>
<keyword evidence="8 10" id="KW-0067">ATP-binding</keyword>
<dbReference type="InterPro" id="IPR027417">
    <property type="entry name" value="P-loop_NTPase"/>
</dbReference>
<evidence type="ECO:0000256" key="3">
    <source>
        <dbReference type="ARBA" id="ARBA00017144"/>
    </source>
</evidence>
<gene>
    <name evidence="10 12" type="primary">tmk</name>
    <name evidence="12" type="ORF">CG710_011835</name>
</gene>
<name>A0A371JDW8_9FIRM</name>
<keyword evidence="13" id="KW-1185">Reference proteome</keyword>
<evidence type="ECO:0000259" key="11">
    <source>
        <dbReference type="Pfam" id="PF02223"/>
    </source>
</evidence>
<keyword evidence="6 10" id="KW-0547">Nucleotide-binding</keyword>
<protein>
    <recommendedName>
        <fullName evidence="3 10">Thymidylate kinase</fullName>
        <ecNumber evidence="2 10">2.7.4.9</ecNumber>
    </recommendedName>
    <alternativeName>
        <fullName evidence="10">dTMP kinase</fullName>
    </alternativeName>
</protein>
<dbReference type="Pfam" id="PF02223">
    <property type="entry name" value="Thymidylate_kin"/>
    <property type="match status" value="1"/>
</dbReference>
<dbReference type="GO" id="GO:0004798">
    <property type="term" value="F:dTMP kinase activity"/>
    <property type="evidence" value="ECO:0007669"/>
    <property type="project" value="UniProtKB-UniRule"/>
</dbReference>
<dbReference type="GO" id="GO:0006233">
    <property type="term" value="P:dTDP biosynthetic process"/>
    <property type="evidence" value="ECO:0007669"/>
    <property type="project" value="InterPro"/>
</dbReference>
<dbReference type="CDD" id="cd01672">
    <property type="entry name" value="TMPK"/>
    <property type="match status" value="1"/>
</dbReference>
<comment type="caution">
    <text evidence="12">The sequence shown here is derived from an EMBL/GenBank/DDBJ whole genome shotgun (WGS) entry which is preliminary data.</text>
</comment>
<dbReference type="SUPFAM" id="SSF52540">
    <property type="entry name" value="P-loop containing nucleoside triphosphate hydrolases"/>
    <property type="match status" value="1"/>
</dbReference>
<evidence type="ECO:0000256" key="1">
    <source>
        <dbReference type="ARBA" id="ARBA00009776"/>
    </source>
</evidence>
<dbReference type="GO" id="GO:0005737">
    <property type="term" value="C:cytoplasm"/>
    <property type="evidence" value="ECO:0007669"/>
    <property type="project" value="TreeGrafter"/>
</dbReference>
<feature type="domain" description="Thymidylate kinase-like" evidence="11">
    <location>
        <begin position="13"/>
        <end position="192"/>
    </location>
</feature>